<dbReference type="Gene3D" id="3.40.50.510">
    <property type="entry name" value="Phosphotransferase system, mannose-type IIA component"/>
    <property type="match status" value="1"/>
</dbReference>
<dbReference type="STRING" id="71451.RV07_GL001548"/>
<feature type="domain" description="PTS EIIA type-4" evidence="2">
    <location>
        <begin position="1"/>
        <end position="122"/>
    </location>
</feature>
<dbReference type="PROSITE" id="PS51096">
    <property type="entry name" value="PTS_EIIA_TYPE_4"/>
    <property type="match status" value="1"/>
</dbReference>
<keyword evidence="1" id="KW-0808">Transferase</keyword>
<accession>R2R3T4</accession>
<sequence length="139" mass="15652">MRKIILASHLNFAKGLEETVKFIMPNTTEIITITAYTENIPVEEEIAEHLADLTTDDEAIIFTDLLGGSVNQAFVPYLSKPHIHVITGMNLPVIMTVLLGLTDDYADQAYFEKAVTEGREQILYVNSYLSEQMLDEEDE</sequence>
<dbReference type="InterPro" id="IPR036662">
    <property type="entry name" value="PTS_EIIA_man-typ_sf"/>
</dbReference>
<keyword evidence="6" id="KW-1185">Reference proteome</keyword>
<organism evidence="3 5">
    <name type="scientific">Enterococcus malodoratus ATCC 43197</name>
    <dbReference type="NCBI Taxonomy" id="1158601"/>
    <lineage>
        <taxon>Bacteria</taxon>
        <taxon>Bacillati</taxon>
        <taxon>Bacillota</taxon>
        <taxon>Bacilli</taxon>
        <taxon>Lactobacillales</taxon>
        <taxon>Enterococcaceae</taxon>
        <taxon>Enterococcus</taxon>
    </lineage>
</organism>
<dbReference type="InterPro" id="IPR004701">
    <property type="entry name" value="PTS_EIIA_man-typ"/>
</dbReference>
<dbReference type="Proteomes" id="UP000013783">
    <property type="component" value="Unassembled WGS sequence"/>
</dbReference>
<dbReference type="PANTHER" id="PTHR33799">
    <property type="entry name" value="PTS PERMEASE-RELATED-RELATED"/>
    <property type="match status" value="1"/>
</dbReference>
<comment type="caution">
    <text evidence="3">The sequence shown here is derived from an EMBL/GenBank/DDBJ whole genome shotgun (WGS) entry which is preliminary data.</text>
</comment>
<dbReference type="Proteomes" id="UP000014148">
    <property type="component" value="Unassembled WGS sequence"/>
</dbReference>
<name>R2R3T4_9ENTE</name>
<reference evidence="3 5" key="1">
    <citation type="submission" date="2013-02" db="EMBL/GenBank/DDBJ databases">
        <title>The Genome Sequence of Enterococcus malodoratus ATCC_43197.</title>
        <authorList>
            <consortium name="The Broad Institute Genome Sequencing Platform"/>
            <consortium name="The Broad Institute Genome Sequencing Center for Infectious Disease"/>
            <person name="Earl A.M."/>
            <person name="Gilmore M.S."/>
            <person name="Lebreton F."/>
            <person name="Walker B."/>
            <person name="Young S.K."/>
            <person name="Zeng Q."/>
            <person name="Gargeya S."/>
            <person name="Fitzgerald M."/>
            <person name="Haas B."/>
            <person name="Abouelleil A."/>
            <person name="Alvarado L."/>
            <person name="Arachchi H.M."/>
            <person name="Berlin A.M."/>
            <person name="Chapman S.B."/>
            <person name="Dewar J."/>
            <person name="Goldberg J."/>
            <person name="Griggs A."/>
            <person name="Gujja S."/>
            <person name="Hansen M."/>
            <person name="Howarth C."/>
            <person name="Imamovic A."/>
            <person name="Larimer J."/>
            <person name="McCowan C."/>
            <person name="Murphy C."/>
            <person name="Neiman D."/>
            <person name="Pearson M."/>
            <person name="Priest M."/>
            <person name="Roberts A."/>
            <person name="Saif S."/>
            <person name="Shea T."/>
            <person name="Sisk P."/>
            <person name="Sykes S."/>
            <person name="Wortman J."/>
            <person name="Nusbaum C."/>
            <person name="Birren B."/>
        </authorList>
    </citation>
    <scope>NUCLEOTIDE SEQUENCE [LARGE SCALE GENOMIC DNA]</scope>
    <source>
        <strain evidence="3 5">ATCC 43197</strain>
    </source>
</reference>
<dbReference type="GO" id="GO:0016740">
    <property type="term" value="F:transferase activity"/>
    <property type="evidence" value="ECO:0007669"/>
    <property type="project" value="UniProtKB-KW"/>
</dbReference>
<evidence type="ECO:0000256" key="1">
    <source>
        <dbReference type="ARBA" id="ARBA00022679"/>
    </source>
</evidence>
<dbReference type="Pfam" id="PF03610">
    <property type="entry name" value="EIIA-man"/>
    <property type="match status" value="1"/>
</dbReference>
<evidence type="ECO:0000313" key="3">
    <source>
        <dbReference type="EMBL" id="EOH75281.1"/>
    </source>
</evidence>
<dbReference type="GO" id="GO:0016020">
    <property type="term" value="C:membrane"/>
    <property type="evidence" value="ECO:0007669"/>
    <property type="project" value="InterPro"/>
</dbReference>
<evidence type="ECO:0000313" key="6">
    <source>
        <dbReference type="Proteomes" id="UP000014148"/>
    </source>
</evidence>
<protein>
    <recommendedName>
        <fullName evidence="2">PTS EIIA type-4 domain-containing protein</fullName>
    </recommendedName>
</protein>
<dbReference type="OrthoDB" id="9799827at2"/>
<gene>
    <name evidence="4" type="ORF">I585_02264</name>
    <name evidence="3" type="ORF">UAI_03083</name>
</gene>
<dbReference type="GO" id="GO:0009401">
    <property type="term" value="P:phosphoenolpyruvate-dependent sugar phosphotransferase system"/>
    <property type="evidence" value="ECO:0007669"/>
    <property type="project" value="InterPro"/>
</dbReference>
<dbReference type="EMBL" id="ASWA01000003">
    <property type="protein sequence ID" value="EOT66743.1"/>
    <property type="molecule type" value="Genomic_DNA"/>
</dbReference>
<evidence type="ECO:0000259" key="2">
    <source>
        <dbReference type="PROSITE" id="PS51096"/>
    </source>
</evidence>
<dbReference type="eggNOG" id="COG2893">
    <property type="taxonomic scope" value="Bacteria"/>
</dbReference>
<reference evidence="4 6" key="2">
    <citation type="submission" date="2013-03" db="EMBL/GenBank/DDBJ databases">
        <title>The Genome Sequence of Enterococcus malodoratus ATCC_43197 (PacBio/Illumina hybrid assembly).</title>
        <authorList>
            <consortium name="The Broad Institute Genomics Platform"/>
            <consortium name="The Broad Institute Genome Sequencing Center for Infectious Disease"/>
            <person name="Earl A."/>
            <person name="Russ C."/>
            <person name="Gilmore M."/>
            <person name="Surin D."/>
            <person name="Walker B."/>
            <person name="Young S."/>
            <person name="Zeng Q."/>
            <person name="Gargeya S."/>
            <person name="Fitzgerald M."/>
            <person name="Haas B."/>
            <person name="Abouelleil A."/>
            <person name="Allen A.W."/>
            <person name="Alvarado L."/>
            <person name="Arachchi H.M."/>
            <person name="Berlin A.M."/>
            <person name="Chapman S.B."/>
            <person name="Gainer-Dewar J."/>
            <person name="Goldberg J."/>
            <person name="Griggs A."/>
            <person name="Gujja S."/>
            <person name="Hansen M."/>
            <person name="Howarth C."/>
            <person name="Imamovic A."/>
            <person name="Ireland A."/>
            <person name="Larimer J."/>
            <person name="McCowan C."/>
            <person name="Murphy C."/>
            <person name="Pearson M."/>
            <person name="Poon T.W."/>
            <person name="Priest M."/>
            <person name="Roberts A."/>
            <person name="Saif S."/>
            <person name="Shea T."/>
            <person name="Sisk P."/>
            <person name="Sykes S."/>
            <person name="Wortman J."/>
            <person name="Nusbaum C."/>
            <person name="Birren B."/>
        </authorList>
    </citation>
    <scope>NUCLEOTIDE SEQUENCE [LARGE SCALE GENOMIC DNA]</scope>
    <source>
        <strain evidence="4 6">ATCC 43197</strain>
    </source>
</reference>
<proteinExistence type="predicted"/>
<evidence type="ECO:0000313" key="5">
    <source>
        <dbReference type="Proteomes" id="UP000013783"/>
    </source>
</evidence>
<dbReference type="EMBL" id="AJAK01000020">
    <property type="protein sequence ID" value="EOH75281.1"/>
    <property type="molecule type" value="Genomic_DNA"/>
</dbReference>
<dbReference type="RefSeq" id="WP_010741883.1">
    <property type="nucleotide sequence ID" value="NZ_KB946251.1"/>
</dbReference>
<evidence type="ECO:0000313" key="4">
    <source>
        <dbReference type="EMBL" id="EOT66743.1"/>
    </source>
</evidence>
<dbReference type="PANTHER" id="PTHR33799:SF1">
    <property type="entry name" value="PTS SYSTEM MANNOSE-SPECIFIC EIIAB COMPONENT-RELATED"/>
    <property type="match status" value="1"/>
</dbReference>
<dbReference type="SUPFAM" id="SSF53062">
    <property type="entry name" value="PTS system fructose IIA component-like"/>
    <property type="match status" value="1"/>
</dbReference>
<dbReference type="AlphaFoldDB" id="R2R3T4"/>
<dbReference type="PATRIC" id="fig|1158601.3.peg.3053"/>
<dbReference type="InterPro" id="IPR051471">
    <property type="entry name" value="Bacterial_PTS_sugar_comp"/>
</dbReference>